<evidence type="ECO:0000313" key="7">
    <source>
        <dbReference type="EMBL" id="AEP29929.1"/>
    </source>
</evidence>
<accession>G4QGY4</accession>
<gene>
    <name evidence="7" type="ordered locus">GNIT_1820</name>
</gene>
<evidence type="ECO:0000256" key="6">
    <source>
        <dbReference type="SAM" id="Phobius"/>
    </source>
</evidence>
<feature type="transmembrane region" description="Helical" evidence="6">
    <location>
        <begin position="158"/>
        <end position="179"/>
    </location>
</feature>
<dbReference type="eggNOG" id="COG1280">
    <property type="taxonomic scope" value="Bacteria"/>
</dbReference>
<dbReference type="PANTHER" id="PTHR30086">
    <property type="entry name" value="ARGININE EXPORTER PROTEIN ARGO"/>
    <property type="match status" value="1"/>
</dbReference>
<feature type="transmembrane region" description="Helical" evidence="6">
    <location>
        <begin position="117"/>
        <end position="146"/>
    </location>
</feature>
<feature type="transmembrane region" description="Helical" evidence="6">
    <location>
        <begin position="191"/>
        <end position="210"/>
    </location>
</feature>
<evidence type="ECO:0000256" key="5">
    <source>
        <dbReference type="ARBA" id="ARBA00023136"/>
    </source>
</evidence>
<dbReference type="KEGG" id="gni:GNIT_1820"/>
<dbReference type="HOGENOM" id="CLU_079569_0_1_6"/>
<protein>
    <submittedName>
        <fullName evidence="7">Lysine exporter protein LysE/YggA</fullName>
    </submittedName>
</protein>
<dbReference type="STRING" id="1085623.GNIT_1820"/>
<evidence type="ECO:0000256" key="4">
    <source>
        <dbReference type="ARBA" id="ARBA00022989"/>
    </source>
</evidence>
<sequence length="212" mass="23140">MTEVIAFNWLELFSIAVIHFFAVASPGPDFAVVLKQSMQQGRAAAISTSIGIGTGILLHVTYSLIGIGLIIKTTPWLLNILLYLAAAYLAWIGISALKSQPHGQAKLSAVPVPQKSLIKSFMIGFITNGLNPKATLFFLSVFTVAISSETLLSHKIIYGLYMAVATAAWFIFLSVVITHRKVRAFYELNGYIFDRIMGVVLIIMALFLVVTS</sequence>
<dbReference type="Pfam" id="PF01810">
    <property type="entry name" value="LysE"/>
    <property type="match status" value="1"/>
</dbReference>
<keyword evidence="5 6" id="KW-0472">Membrane</keyword>
<reference evidence="7 8" key="1">
    <citation type="journal article" date="2011" name="J. Bacteriol.">
        <title>Complete genome sequence of seawater bacterium Glaciecola nitratireducens FR1064T.</title>
        <authorList>
            <person name="Bian F."/>
            <person name="Qin Q.L."/>
            <person name="Xie B.B."/>
            <person name="Shu Y.L."/>
            <person name="Zhang X.Y."/>
            <person name="Yu Y."/>
            <person name="Chen B."/>
            <person name="Chen X.L."/>
            <person name="Zhou B.C."/>
            <person name="Zhang Y.Z."/>
        </authorList>
    </citation>
    <scope>NUCLEOTIDE SEQUENCE [LARGE SCALE GENOMIC DNA]</scope>
    <source>
        <strain evidence="8">JCM 12485 / KCTC 12276 / FR1064</strain>
    </source>
</reference>
<name>G4QGY4_GLANF</name>
<dbReference type="PIRSF" id="PIRSF006324">
    <property type="entry name" value="LeuE"/>
    <property type="match status" value="1"/>
</dbReference>
<feature type="transmembrane region" description="Helical" evidence="6">
    <location>
        <begin position="76"/>
        <end position="97"/>
    </location>
</feature>
<evidence type="ECO:0000256" key="1">
    <source>
        <dbReference type="ARBA" id="ARBA00004651"/>
    </source>
</evidence>
<keyword evidence="8" id="KW-1185">Reference proteome</keyword>
<dbReference type="OrthoDB" id="581870at2"/>
<keyword evidence="2" id="KW-1003">Cell membrane</keyword>
<dbReference type="AlphaFoldDB" id="G4QGY4"/>
<evidence type="ECO:0000313" key="8">
    <source>
        <dbReference type="Proteomes" id="UP000009282"/>
    </source>
</evidence>
<feature type="transmembrane region" description="Helical" evidence="6">
    <location>
        <begin position="12"/>
        <end position="34"/>
    </location>
</feature>
<dbReference type="PANTHER" id="PTHR30086:SF20">
    <property type="entry name" value="ARGININE EXPORTER PROTEIN ARGO-RELATED"/>
    <property type="match status" value="1"/>
</dbReference>
<dbReference type="GO" id="GO:0015171">
    <property type="term" value="F:amino acid transmembrane transporter activity"/>
    <property type="evidence" value="ECO:0007669"/>
    <property type="project" value="TreeGrafter"/>
</dbReference>
<comment type="subcellular location">
    <subcellularLocation>
        <location evidence="1">Cell membrane</location>
        <topology evidence="1">Multi-pass membrane protein</topology>
    </subcellularLocation>
</comment>
<keyword evidence="4 6" id="KW-1133">Transmembrane helix</keyword>
<feature type="transmembrane region" description="Helical" evidence="6">
    <location>
        <begin position="46"/>
        <end position="70"/>
    </location>
</feature>
<dbReference type="Proteomes" id="UP000009282">
    <property type="component" value="Chromosome"/>
</dbReference>
<proteinExistence type="predicted"/>
<organism evidence="7 8">
    <name type="scientific">Glaciecola nitratireducens (strain JCM 12485 / KCTC 12276 / FR1064)</name>
    <dbReference type="NCBI Taxonomy" id="1085623"/>
    <lineage>
        <taxon>Bacteria</taxon>
        <taxon>Pseudomonadati</taxon>
        <taxon>Pseudomonadota</taxon>
        <taxon>Gammaproteobacteria</taxon>
        <taxon>Alteromonadales</taxon>
        <taxon>Alteromonadaceae</taxon>
        <taxon>Brumicola</taxon>
    </lineage>
</organism>
<evidence type="ECO:0000256" key="3">
    <source>
        <dbReference type="ARBA" id="ARBA00022692"/>
    </source>
</evidence>
<dbReference type="GO" id="GO:0005886">
    <property type="term" value="C:plasma membrane"/>
    <property type="evidence" value="ECO:0007669"/>
    <property type="project" value="UniProtKB-SubCell"/>
</dbReference>
<keyword evidence="3 6" id="KW-0812">Transmembrane</keyword>
<dbReference type="EMBL" id="CP003060">
    <property type="protein sequence ID" value="AEP29929.1"/>
    <property type="molecule type" value="Genomic_DNA"/>
</dbReference>
<evidence type="ECO:0000256" key="2">
    <source>
        <dbReference type="ARBA" id="ARBA00022475"/>
    </source>
</evidence>
<dbReference type="InterPro" id="IPR001123">
    <property type="entry name" value="LeuE-type"/>
</dbReference>
<dbReference type="RefSeq" id="WP_014108803.1">
    <property type="nucleotide sequence ID" value="NC_016041.1"/>
</dbReference>